<feature type="transmembrane region" description="Helical" evidence="5">
    <location>
        <begin position="221"/>
        <end position="238"/>
    </location>
</feature>
<dbReference type="AlphaFoldDB" id="A0AAD6HQ33"/>
<dbReference type="Pfam" id="PF07690">
    <property type="entry name" value="MFS_1"/>
    <property type="match status" value="1"/>
</dbReference>
<dbReference type="InterPro" id="IPR020846">
    <property type="entry name" value="MFS_dom"/>
</dbReference>
<comment type="subcellular location">
    <subcellularLocation>
        <location evidence="1">Membrane</location>
        <topology evidence="1">Multi-pass membrane protein</topology>
    </subcellularLocation>
</comment>
<dbReference type="GO" id="GO:0005886">
    <property type="term" value="C:plasma membrane"/>
    <property type="evidence" value="ECO:0007669"/>
    <property type="project" value="TreeGrafter"/>
</dbReference>
<evidence type="ECO:0000313" key="8">
    <source>
        <dbReference type="Proteomes" id="UP001215712"/>
    </source>
</evidence>
<feature type="transmembrane region" description="Helical" evidence="5">
    <location>
        <begin position="500"/>
        <end position="523"/>
    </location>
</feature>
<name>A0AAD6HQ33_9EURO</name>
<dbReference type="PRINTS" id="PR01036">
    <property type="entry name" value="TCRTETB"/>
</dbReference>
<feature type="domain" description="Major facilitator superfamily (MFS) profile" evidence="6">
    <location>
        <begin position="25"/>
        <end position="528"/>
    </location>
</feature>
<evidence type="ECO:0000259" key="6">
    <source>
        <dbReference type="PROSITE" id="PS50850"/>
    </source>
</evidence>
<dbReference type="PANTHER" id="PTHR23501">
    <property type="entry name" value="MAJOR FACILITATOR SUPERFAMILY"/>
    <property type="match status" value="1"/>
</dbReference>
<keyword evidence="4 5" id="KW-0472">Membrane</keyword>
<evidence type="ECO:0000313" key="7">
    <source>
        <dbReference type="EMBL" id="KAJ5732182.1"/>
    </source>
</evidence>
<evidence type="ECO:0000256" key="3">
    <source>
        <dbReference type="ARBA" id="ARBA00022989"/>
    </source>
</evidence>
<evidence type="ECO:0000256" key="1">
    <source>
        <dbReference type="ARBA" id="ARBA00004141"/>
    </source>
</evidence>
<dbReference type="GO" id="GO:0022857">
    <property type="term" value="F:transmembrane transporter activity"/>
    <property type="evidence" value="ECO:0007669"/>
    <property type="project" value="InterPro"/>
</dbReference>
<evidence type="ECO:0000256" key="5">
    <source>
        <dbReference type="SAM" id="Phobius"/>
    </source>
</evidence>
<feature type="transmembrane region" description="Helical" evidence="5">
    <location>
        <begin position="371"/>
        <end position="388"/>
    </location>
</feature>
<reference evidence="7" key="2">
    <citation type="submission" date="2023-01" db="EMBL/GenBank/DDBJ databases">
        <authorList>
            <person name="Petersen C."/>
        </authorList>
    </citation>
    <scope>NUCLEOTIDE SEQUENCE</scope>
    <source>
        <strain evidence="7">IBT 17514</strain>
    </source>
</reference>
<keyword evidence="2 5" id="KW-0812">Transmembrane</keyword>
<proteinExistence type="predicted"/>
<keyword evidence="3 5" id="KW-1133">Transmembrane helix</keyword>
<dbReference type="InterPro" id="IPR011701">
    <property type="entry name" value="MFS"/>
</dbReference>
<gene>
    <name evidence="7" type="ORF">N7493_003663</name>
</gene>
<dbReference type="Proteomes" id="UP001215712">
    <property type="component" value="Unassembled WGS sequence"/>
</dbReference>
<feature type="transmembrane region" description="Helical" evidence="5">
    <location>
        <begin position="50"/>
        <end position="69"/>
    </location>
</feature>
<protein>
    <recommendedName>
        <fullName evidence="6">Major facilitator superfamily (MFS) profile domain-containing protein</fullName>
    </recommendedName>
</protein>
<evidence type="ECO:0000256" key="4">
    <source>
        <dbReference type="ARBA" id="ARBA00023136"/>
    </source>
</evidence>
<feature type="transmembrane region" description="Helical" evidence="5">
    <location>
        <begin position="244"/>
        <end position="266"/>
    </location>
</feature>
<dbReference type="PROSITE" id="PS50850">
    <property type="entry name" value="MFS"/>
    <property type="match status" value="1"/>
</dbReference>
<dbReference type="EMBL" id="JAQJAN010000004">
    <property type="protein sequence ID" value="KAJ5732182.1"/>
    <property type="molecule type" value="Genomic_DNA"/>
</dbReference>
<dbReference type="SUPFAM" id="SSF103473">
    <property type="entry name" value="MFS general substrate transporter"/>
    <property type="match status" value="1"/>
</dbReference>
<keyword evidence="8" id="KW-1185">Reference proteome</keyword>
<reference evidence="7" key="1">
    <citation type="journal article" date="2023" name="IMA Fungus">
        <title>Comparative genomic study of the Penicillium genus elucidates a diverse pangenome and 15 lateral gene transfer events.</title>
        <authorList>
            <person name="Petersen C."/>
            <person name="Sorensen T."/>
            <person name="Nielsen M.R."/>
            <person name="Sondergaard T.E."/>
            <person name="Sorensen J.L."/>
            <person name="Fitzpatrick D.A."/>
            <person name="Frisvad J.C."/>
            <person name="Nielsen K.L."/>
        </authorList>
    </citation>
    <scope>NUCLEOTIDE SEQUENCE</scope>
    <source>
        <strain evidence="7">IBT 17514</strain>
    </source>
</reference>
<feature type="transmembrane region" description="Helical" evidence="5">
    <location>
        <begin position="180"/>
        <end position="200"/>
    </location>
</feature>
<feature type="transmembrane region" description="Helical" evidence="5">
    <location>
        <begin position="152"/>
        <end position="174"/>
    </location>
</feature>
<dbReference type="Gene3D" id="1.20.1250.20">
    <property type="entry name" value="MFS general substrate transporter like domains"/>
    <property type="match status" value="2"/>
</dbReference>
<accession>A0AAD6HQ33</accession>
<feature type="transmembrane region" description="Helical" evidence="5">
    <location>
        <begin position="120"/>
        <end position="140"/>
    </location>
</feature>
<comment type="caution">
    <text evidence="7">The sequence shown here is derived from an EMBL/GenBank/DDBJ whole genome shotgun (WGS) entry which is preliminary data.</text>
</comment>
<feature type="transmembrane region" description="Helical" evidence="5">
    <location>
        <begin position="347"/>
        <end position="365"/>
    </location>
</feature>
<sequence length="549" mass="59660">SLSHERLTELHDQTLRLSFSRLIASYVCLCCCYFISYLDMNATTTALPTISNALFAGTTITWAGTAFLLGQATFQPLYGRVSDISGRKPVLLISLGCIMVGDLLSGWAQSPVWLYVTRALSGVGAGGISSLVSIIVSDLVSLRERGKYQGFVSIAIGAGAVTGPFLAAGVIARGHDGWRWAFWVPSILAFICMFLLLFLLPLKPVTGGWRSKVRQIDWSGVFLSTIGIVFLLIPISSGGDTWPWMSPIIIALLTLGVISIASFILVEGFRVRLPIMPLALFKERSLTIMLFTGALHDYVWQSTQYFVPLFFQEVRGYSPLESAILTLPYVLAQSLAGTISGPLMSRFARFVTLALVFAPGLTFYIRYTPVLRTGLFLWSCGAGLRVLFGRDTHTAVYAVVLAIEGAGVGYTHQPVEGLVAVQALARAEDRAVATSTRNLLRSLGSVFGIAVSTAAQRAVIKSYINNHNASSNISGDKQNHMGTGDVSSLEHSQILDAKMAGFRVVFISLVPLICLCFIGNFWVNDVTLSDDKKDELSPIEDEETPKESE</sequence>
<dbReference type="InterPro" id="IPR036259">
    <property type="entry name" value="MFS_trans_sf"/>
</dbReference>
<dbReference type="PANTHER" id="PTHR23501:SF78">
    <property type="entry name" value="MAJOR FACILITATOR SUPERFAMILY (MFS) PROFILE DOMAIN-CONTAINING PROTEIN-RELATED"/>
    <property type="match status" value="1"/>
</dbReference>
<evidence type="ECO:0000256" key="2">
    <source>
        <dbReference type="ARBA" id="ARBA00022692"/>
    </source>
</evidence>
<organism evidence="7 8">
    <name type="scientific">Penicillium malachiteum</name>
    <dbReference type="NCBI Taxonomy" id="1324776"/>
    <lineage>
        <taxon>Eukaryota</taxon>
        <taxon>Fungi</taxon>
        <taxon>Dikarya</taxon>
        <taxon>Ascomycota</taxon>
        <taxon>Pezizomycotina</taxon>
        <taxon>Eurotiomycetes</taxon>
        <taxon>Eurotiomycetidae</taxon>
        <taxon>Eurotiales</taxon>
        <taxon>Aspergillaceae</taxon>
        <taxon>Penicillium</taxon>
    </lineage>
</organism>
<feature type="transmembrane region" description="Helical" evidence="5">
    <location>
        <begin position="21"/>
        <end position="38"/>
    </location>
</feature>
<feature type="non-terminal residue" evidence="7">
    <location>
        <position position="1"/>
    </location>
</feature>